<feature type="binding site" evidence="12">
    <location>
        <position position="280"/>
    </location>
    <ligand>
        <name>FAD</name>
        <dbReference type="ChEBI" id="CHEBI:57692"/>
    </ligand>
</feature>
<comment type="function">
    <text evidence="10">Involved in repair of UV radiation-induced DNA damage. Catalyzes the light-dependent monomerization (300-600 nm) of cyclobutyl pyrimidine dimers (in cis-syn configuration), which are formed between adjacent bases on the same DNA strand upon exposure to ultraviolet radiation.</text>
</comment>
<dbReference type="InterPro" id="IPR014729">
    <property type="entry name" value="Rossmann-like_a/b/a_fold"/>
</dbReference>
<keyword evidence="5 12" id="KW-0285">Flavoprotein</keyword>
<dbReference type="Gene3D" id="3.40.50.620">
    <property type="entry name" value="HUPs"/>
    <property type="match status" value="1"/>
</dbReference>
<evidence type="ECO:0000256" key="13">
    <source>
        <dbReference type="PIRSR" id="PIRSR602081-2"/>
    </source>
</evidence>
<feature type="site" description="Electron transfer via tryptophanyl radical" evidence="13">
    <location>
        <position position="391"/>
    </location>
</feature>
<evidence type="ECO:0000256" key="14">
    <source>
        <dbReference type="RuleBase" id="RU004182"/>
    </source>
</evidence>
<evidence type="ECO:0000313" key="17">
    <source>
        <dbReference type="Proteomes" id="UP000283077"/>
    </source>
</evidence>
<feature type="binding site" evidence="12">
    <location>
        <begin position="381"/>
        <end position="383"/>
    </location>
    <ligand>
        <name>FAD</name>
        <dbReference type="ChEBI" id="CHEBI:57692"/>
    </ligand>
</feature>
<dbReference type="InterPro" id="IPR036155">
    <property type="entry name" value="Crypto/Photolyase_N_sf"/>
</dbReference>
<evidence type="ECO:0000256" key="2">
    <source>
        <dbReference type="ARBA" id="ARBA00005862"/>
    </source>
</evidence>
<feature type="site" description="Electron transfer via tryptophanyl radical" evidence="13">
    <location>
        <position position="368"/>
    </location>
</feature>
<evidence type="ECO:0000256" key="7">
    <source>
        <dbReference type="ARBA" id="ARBA00022991"/>
    </source>
</evidence>
<dbReference type="GO" id="GO:0000719">
    <property type="term" value="P:photoreactive repair"/>
    <property type="evidence" value="ECO:0007669"/>
    <property type="project" value="UniProtKB-ARBA"/>
</dbReference>
<dbReference type="Proteomes" id="UP000283077">
    <property type="component" value="Unassembled WGS sequence"/>
</dbReference>
<evidence type="ECO:0000256" key="1">
    <source>
        <dbReference type="ARBA" id="ARBA00001932"/>
    </source>
</evidence>
<comment type="caution">
    <text evidence="16">The sequence shown here is derived from an EMBL/GenBank/DDBJ whole genome shotgun (WGS) entry which is preliminary data.</text>
</comment>
<keyword evidence="17" id="KW-1185">Reference proteome</keyword>
<comment type="cofactor">
    <cofactor evidence="1">
        <name>(6R)-5,10-methylene-5,6,7,8-tetrahydrofolate</name>
        <dbReference type="ChEBI" id="CHEBI:15636"/>
    </cofactor>
</comment>
<evidence type="ECO:0000313" key="16">
    <source>
        <dbReference type="EMBL" id="RVU41184.1"/>
    </source>
</evidence>
<dbReference type="OrthoDB" id="9772484at2"/>
<protein>
    <recommendedName>
        <fullName evidence="4">Deoxyribodipyrimidine photo-lyase</fullName>
        <ecNumber evidence="3">4.1.99.3</ecNumber>
    </recommendedName>
    <alternativeName>
        <fullName evidence="8">DNA photolyase</fullName>
    </alternativeName>
    <alternativeName>
        <fullName evidence="11">Photoreactivating enzyme</fullName>
    </alternativeName>
</protein>
<dbReference type="FunFam" id="1.10.579.10:FF:000003">
    <property type="entry name" value="Deoxyribodipyrimidine photo-lyase"/>
    <property type="match status" value="1"/>
</dbReference>
<evidence type="ECO:0000256" key="12">
    <source>
        <dbReference type="PIRSR" id="PIRSR602081-1"/>
    </source>
</evidence>
<keyword evidence="6 12" id="KW-0274">FAD</keyword>
<evidence type="ECO:0000256" key="10">
    <source>
        <dbReference type="ARBA" id="ARBA00059220"/>
    </source>
</evidence>
<dbReference type="GO" id="GO:0009416">
    <property type="term" value="P:response to light stimulus"/>
    <property type="evidence" value="ECO:0007669"/>
    <property type="project" value="TreeGrafter"/>
</dbReference>
<evidence type="ECO:0000256" key="8">
    <source>
        <dbReference type="ARBA" id="ARBA00031671"/>
    </source>
</evidence>
<dbReference type="InterPro" id="IPR005101">
    <property type="entry name" value="Cryptochr/Photolyase_FAD-bd"/>
</dbReference>
<dbReference type="Pfam" id="PF03441">
    <property type="entry name" value="FAD_binding_7"/>
    <property type="match status" value="1"/>
</dbReference>
<dbReference type="NCBIfam" id="NF007955">
    <property type="entry name" value="PRK10674.1"/>
    <property type="match status" value="1"/>
</dbReference>
<dbReference type="PANTHER" id="PTHR11455">
    <property type="entry name" value="CRYPTOCHROME"/>
    <property type="match status" value="1"/>
</dbReference>
<dbReference type="EC" id="4.1.99.3" evidence="3"/>
<dbReference type="InterPro" id="IPR036134">
    <property type="entry name" value="Crypto/Photolyase_FAD-like_sf"/>
</dbReference>
<proteinExistence type="inferred from homology"/>
<dbReference type="InterPro" id="IPR006050">
    <property type="entry name" value="DNA_photolyase_N"/>
</dbReference>
<dbReference type="EMBL" id="SACS01000002">
    <property type="protein sequence ID" value="RVU41184.1"/>
    <property type="molecule type" value="Genomic_DNA"/>
</dbReference>
<organism evidence="16 17">
    <name type="scientific">Rheinheimera riviphila</name>
    <dbReference type="NCBI Taxonomy" id="1834037"/>
    <lineage>
        <taxon>Bacteria</taxon>
        <taxon>Pseudomonadati</taxon>
        <taxon>Pseudomonadota</taxon>
        <taxon>Gammaproteobacteria</taxon>
        <taxon>Chromatiales</taxon>
        <taxon>Chromatiaceae</taxon>
        <taxon>Rheinheimera</taxon>
    </lineage>
</organism>
<dbReference type="Gene3D" id="1.25.40.80">
    <property type="match status" value="1"/>
</dbReference>
<evidence type="ECO:0000256" key="9">
    <source>
        <dbReference type="ARBA" id="ARBA00033999"/>
    </source>
</evidence>
<dbReference type="GO" id="GO:0003677">
    <property type="term" value="F:DNA binding"/>
    <property type="evidence" value="ECO:0007669"/>
    <property type="project" value="TreeGrafter"/>
</dbReference>
<dbReference type="RefSeq" id="WP_127697569.1">
    <property type="nucleotide sequence ID" value="NZ_SACS01000002.1"/>
</dbReference>
<evidence type="ECO:0000256" key="6">
    <source>
        <dbReference type="ARBA" id="ARBA00022827"/>
    </source>
</evidence>
<feature type="domain" description="Photolyase/cryptochrome alpha/beta" evidence="15">
    <location>
        <begin position="9"/>
        <end position="141"/>
    </location>
</feature>
<accession>A0A437R343</accession>
<feature type="site" description="Electron transfer via tryptophanyl radical" evidence="13">
    <location>
        <position position="315"/>
    </location>
</feature>
<dbReference type="GO" id="GO:0003904">
    <property type="term" value="F:deoxyribodipyrimidine photo-lyase activity"/>
    <property type="evidence" value="ECO:0007669"/>
    <property type="project" value="UniProtKB-EC"/>
</dbReference>
<comment type="cofactor">
    <cofactor evidence="12">
        <name>FAD</name>
        <dbReference type="ChEBI" id="CHEBI:57692"/>
    </cofactor>
    <text evidence="12">Binds 1 FAD per subunit.</text>
</comment>
<feature type="binding site" evidence="12">
    <location>
        <position position="229"/>
    </location>
    <ligand>
        <name>FAD</name>
        <dbReference type="ChEBI" id="CHEBI:57692"/>
    </ligand>
</feature>
<dbReference type="PANTHER" id="PTHR11455:SF9">
    <property type="entry name" value="CRYPTOCHROME CIRCADIAN CLOCK 5 ISOFORM X1"/>
    <property type="match status" value="1"/>
</dbReference>
<sequence>MTLAPSVLPFAMAWLRNDLRCFDNAAIYQAQQTGLPVVAIYIATPHTWDLHQMAPIKQDFLRRRLQQMQQELAEFGIPLLLIEGSDYRHCAQQLGQVCKLGAVSLFAQREYELREQHRDQAVVRALADVGVDCHFIDNQCRFAPGTVLSKTGDVYKIFTPFKKTWLGKFRELGVQCIAKPKLQSGFQLQLPQGLQAMHAGDDSSKAYPVAEAEVLNMLRSFCRERVQDYQLARDFPARPGTSGLSAYLAIGVISAQQAMARLQLEAGDSFWHEQSGAAVWLSELIWREFYKHILVAYPELIKHQPFQKDTAALVWGNNPQWFQRWCDGETGYPIVDAAMRQLNQTGWMHNRLRMIVASFLVKDLQIDWRWGEAYFMAKLIDGDFAANNGGWQWAASTGTDAAPYFRIFNPVTQSERFDPNGDFIRKFLPELAAIGNKHIHWPHPLPMSVQYAKPVVDHAKARLRTLEMFNAVKKPGTGVPDDQ</sequence>
<comment type="similarity">
    <text evidence="14">Belongs to the DNA photolyase family.</text>
</comment>
<dbReference type="PRINTS" id="PR00147">
    <property type="entry name" value="DNAPHOTLYASE"/>
</dbReference>
<dbReference type="Gene3D" id="1.10.579.10">
    <property type="entry name" value="DNA Cyclobutane Dipyrimidine Photolyase, subunit A, domain 3"/>
    <property type="match status" value="1"/>
</dbReference>
<dbReference type="PROSITE" id="PS00394">
    <property type="entry name" value="DNA_PHOTOLYASES_1_1"/>
    <property type="match status" value="1"/>
</dbReference>
<reference evidence="16 17" key="1">
    <citation type="submission" date="2019-01" db="EMBL/GenBank/DDBJ databases">
        <authorList>
            <person name="Chen W.-M."/>
        </authorList>
    </citation>
    <scope>NUCLEOTIDE SEQUENCE [LARGE SCALE GENOMIC DNA]</scope>
    <source>
        <strain evidence="16 17">KYPC3</strain>
    </source>
</reference>
<keyword evidence="7 14" id="KW-0157">Chromophore</keyword>
<evidence type="ECO:0000259" key="15">
    <source>
        <dbReference type="PROSITE" id="PS51645"/>
    </source>
</evidence>
<feature type="binding site" evidence="12">
    <location>
        <begin position="241"/>
        <end position="245"/>
    </location>
    <ligand>
        <name>FAD</name>
        <dbReference type="ChEBI" id="CHEBI:57692"/>
    </ligand>
</feature>
<evidence type="ECO:0000256" key="3">
    <source>
        <dbReference type="ARBA" id="ARBA00013149"/>
    </source>
</evidence>
<comment type="catalytic activity">
    <reaction evidence="9">
        <text>cyclobutadipyrimidine (in DNA) = 2 pyrimidine residues (in DNA).</text>
        <dbReference type="EC" id="4.1.99.3"/>
    </reaction>
</comment>
<dbReference type="SUPFAM" id="SSF52425">
    <property type="entry name" value="Cryptochrome/photolyase, N-terminal domain"/>
    <property type="match status" value="1"/>
</dbReference>
<dbReference type="SUPFAM" id="SSF48173">
    <property type="entry name" value="Cryptochrome/photolyase FAD-binding domain"/>
    <property type="match status" value="1"/>
</dbReference>
<evidence type="ECO:0000256" key="4">
    <source>
        <dbReference type="ARBA" id="ARBA00014046"/>
    </source>
</evidence>
<feature type="binding site" evidence="12">
    <location>
        <begin position="283"/>
        <end position="290"/>
    </location>
    <ligand>
        <name>FAD</name>
        <dbReference type="ChEBI" id="CHEBI:57692"/>
    </ligand>
</feature>
<dbReference type="InterPro" id="IPR002081">
    <property type="entry name" value="Cryptochrome/DNA_photolyase_1"/>
</dbReference>
<dbReference type="InterPro" id="IPR018394">
    <property type="entry name" value="DNA_photolyase_1_CS_C"/>
</dbReference>
<dbReference type="PROSITE" id="PS00691">
    <property type="entry name" value="DNA_PHOTOLYASES_1_2"/>
    <property type="match status" value="1"/>
</dbReference>
<evidence type="ECO:0000256" key="11">
    <source>
        <dbReference type="ARBA" id="ARBA00083107"/>
    </source>
</evidence>
<dbReference type="GO" id="GO:0071949">
    <property type="term" value="F:FAD binding"/>
    <property type="evidence" value="ECO:0007669"/>
    <property type="project" value="TreeGrafter"/>
</dbReference>
<gene>
    <name evidence="16" type="ORF">EOE67_02995</name>
</gene>
<dbReference type="Pfam" id="PF00875">
    <property type="entry name" value="DNA_photolyase"/>
    <property type="match status" value="1"/>
</dbReference>
<dbReference type="AlphaFoldDB" id="A0A437R343"/>
<dbReference type="PROSITE" id="PS51645">
    <property type="entry name" value="PHR_CRY_ALPHA_BETA"/>
    <property type="match status" value="1"/>
</dbReference>
<comment type="similarity">
    <text evidence="2">Belongs to the DNA photolyase class-1 family.</text>
</comment>
<evidence type="ECO:0000256" key="5">
    <source>
        <dbReference type="ARBA" id="ARBA00022630"/>
    </source>
</evidence>
<name>A0A437R343_9GAMM</name>
<keyword evidence="16" id="KW-0456">Lyase</keyword>